<dbReference type="InterPro" id="IPR051907">
    <property type="entry name" value="DoxX-like_oxidoreductase"/>
</dbReference>
<evidence type="ECO:0000256" key="2">
    <source>
        <dbReference type="ARBA" id="ARBA00006679"/>
    </source>
</evidence>
<dbReference type="RefSeq" id="WP_120515650.1">
    <property type="nucleotide sequence ID" value="NZ_QXZY01000003.1"/>
</dbReference>
<dbReference type="InterPro" id="IPR032808">
    <property type="entry name" value="DoxX"/>
</dbReference>
<keyword evidence="5 7" id="KW-1133">Transmembrane helix</keyword>
<dbReference type="GO" id="GO:0005886">
    <property type="term" value="C:plasma membrane"/>
    <property type="evidence" value="ECO:0007669"/>
    <property type="project" value="UniProtKB-SubCell"/>
</dbReference>
<feature type="transmembrane region" description="Helical" evidence="7">
    <location>
        <begin position="80"/>
        <end position="97"/>
    </location>
</feature>
<keyword evidence="4 7" id="KW-0812">Transmembrane</keyword>
<evidence type="ECO:0000256" key="3">
    <source>
        <dbReference type="ARBA" id="ARBA00022475"/>
    </source>
</evidence>
<reference evidence="9" key="1">
    <citation type="submission" date="2018-11" db="EMBL/GenBank/DDBJ databases">
        <title>Chitinophaga lutea sp.nov., isolate from arsenic contaminated soil.</title>
        <authorList>
            <person name="Zong Y."/>
        </authorList>
    </citation>
    <scope>NUCLEOTIDE SEQUENCE [LARGE SCALE GENOMIC DNA]</scope>
    <source>
        <strain evidence="9">YLT18</strain>
    </source>
</reference>
<feature type="transmembrane region" description="Helical" evidence="7">
    <location>
        <begin position="53"/>
        <end position="73"/>
    </location>
</feature>
<dbReference type="OrthoDB" id="9813193at2"/>
<keyword evidence="9" id="KW-1185">Reference proteome</keyword>
<evidence type="ECO:0000313" key="9">
    <source>
        <dbReference type="Proteomes" id="UP000279089"/>
    </source>
</evidence>
<protein>
    <submittedName>
        <fullName evidence="8">DoxX family protein</fullName>
    </submittedName>
</protein>
<name>A0A3N4ME62_9BACT</name>
<proteinExistence type="inferred from homology"/>
<evidence type="ECO:0000256" key="5">
    <source>
        <dbReference type="ARBA" id="ARBA00022989"/>
    </source>
</evidence>
<feature type="transmembrane region" description="Helical" evidence="7">
    <location>
        <begin position="12"/>
        <end position="33"/>
    </location>
</feature>
<sequence length="134" mass="14620">MKLLSSKINNGTLNFALLLQRVVFGALVMMHGWPKLVNFSSKVQNFADPFGIGKTPSLCLVIFAEFFCGALVLIGLLTRLATIPLLICFAVIIFMIHAKDPVMDKETAIMFLGMWVSILLTGPGKYSLDAAIGK</sequence>
<comment type="similarity">
    <text evidence="2">Belongs to the DoxX family.</text>
</comment>
<evidence type="ECO:0000313" key="8">
    <source>
        <dbReference type="EMBL" id="RPD42204.1"/>
    </source>
</evidence>
<dbReference type="AlphaFoldDB" id="A0A3N4ME62"/>
<evidence type="ECO:0000256" key="6">
    <source>
        <dbReference type="ARBA" id="ARBA00023136"/>
    </source>
</evidence>
<evidence type="ECO:0000256" key="4">
    <source>
        <dbReference type="ARBA" id="ARBA00022692"/>
    </source>
</evidence>
<keyword evidence="6 7" id="KW-0472">Membrane</keyword>
<organism evidence="8 9">
    <name type="scientific">Chitinophaga barathri</name>
    <dbReference type="NCBI Taxonomy" id="1647451"/>
    <lineage>
        <taxon>Bacteria</taxon>
        <taxon>Pseudomonadati</taxon>
        <taxon>Bacteroidota</taxon>
        <taxon>Chitinophagia</taxon>
        <taxon>Chitinophagales</taxon>
        <taxon>Chitinophagaceae</taxon>
        <taxon>Chitinophaga</taxon>
    </lineage>
</organism>
<dbReference type="PANTHER" id="PTHR33452">
    <property type="entry name" value="OXIDOREDUCTASE CATD-RELATED"/>
    <property type="match status" value="1"/>
</dbReference>
<evidence type="ECO:0000256" key="1">
    <source>
        <dbReference type="ARBA" id="ARBA00004651"/>
    </source>
</evidence>
<accession>A0A3N4ME62</accession>
<feature type="transmembrane region" description="Helical" evidence="7">
    <location>
        <begin position="109"/>
        <end position="128"/>
    </location>
</feature>
<dbReference type="Pfam" id="PF07681">
    <property type="entry name" value="DoxX"/>
    <property type="match status" value="1"/>
</dbReference>
<dbReference type="Proteomes" id="UP000279089">
    <property type="component" value="Unassembled WGS sequence"/>
</dbReference>
<comment type="caution">
    <text evidence="8">The sequence shown here is derived from an EMBL/GenBank/DDBJ whole genome shotgun (WGS) entry which is preliminary data.</text>
</comment>
<keyword evidence="3" id="KW-1003">Cell membrane</keyword>
<comment type="subcellular location">
    <subcellularLocation>
        <location evidence="1">Cell membrane</location>
        <topology evidence="1">Multi-pass membrane protein</topology>
    </subcellularLocation>
</comment>
<evidence type="ECO:0000256" key="7">
    <source>
        <dbReference type="SAM" id="Phobius"/>
    </source>
</evidence>
<dbReference type="PANTHER" id="PTHR33452:SF1">
    <property type="entry name" value="INNER MEMBRANE PROTEIN YPHA-RELATED"/>
    <property type="match status" value="1"/>
</dbReference>
<gene>
    <name evidence="8" type="ORF">EG028_03215</name>
</gene>
<dbReference type="EMBL" id="RMBX01000002">
    <property type="protein sequence ID" value="RPD42204.1"/>
    <property type="molecule type" value="Genomic_DNA"/>
</dbReference>